<dbReference type="AlphaFoldDB" id="A0A5P1FAL5"/>
<keyword evidence="5" id="KW-1185">Reference proteome</keyword>
<accession>A0A5P1FAL5</accession>
<feature type="compositionally biased region" description="Acidic residues" evidence="2">
    <location>
        <begin position="92"/>
        <end position="111"/>
    </location>
</feature>
<feature type="region of interest" description="Disordered" evidence="2">
    <location>
        <begin position="89"/>
        <end position="113"/>
    </location>
</feature>
<name>A0A5P1FAL5_ASPOF</name>
<dbReference type="PANTHER" id="PTHR15555">
    <property type="entry name" value="ZINC FINGER HIT DOMAIN CONTAINING PROTEIN 2 PROTEIN FON -RELATED"/>
    <property type="match status" value="1"/>
</dbReference>
<evidence type="ECO:0000256" key="2">
    <source>
        <dbReference type="SAM" id="MobiDB-lite"/>
    </source>
</evidence>
<dbReference type="EMBL" id="CM007384">
    <property type="protein sequence ID" value="ONK73681.1"/>
    <property type="molecule type" value="Genomic_DNA"/>
</dbReference>
<evidence type="ECO:0000256" key="1">
    <source>
        <dbReference type="PROSITE-ProRule" id="PRU00453"/>
    </source>
</evidence>
<dbReference type="GO" id="GO:0008270">
    <property type="term" value="F:zinc ion binding"/>
    <property type="evidence" value="ECO:0007669"/>
    <property type="project" value="UniProtKB-UniRule"/>
</dbReference>
<dbReference type="CDD" id="cd23024">
    <property type="entry name" value="zf-HIT_ZNHIT2-3"/>
    <property type="match status" value="1"/>
</dbReference>
<dbReference type="Pfam" id="PF04925">
    <property type="entry name" value="SHQ1"/>
    <property type="match status" value="1"/>
</dbReference>
<dbReference type="OrthoDB" id="18412at2759"/>
<proteinExistence type="predicted"/>
<keyword evidence="1" id="KW-0862">Zinc</keyword>
<evidence type="ECO:0000259" key="3">
    <source>
        <dbReference type="PROSITE" id="PS51083"/>
    </source>
</evidence>
<keyword evidence="1" id="KW-0863">Zinc-finger</keyword>
<gene>
    <name evidence="4" type="ORF">A4U43_C04F34170</name>
</gene>
<dbReference type="Gene3D" id="3.30.60.190">
    <property type="match status" value="1"/>
</dbReference>
<dbReference type="PROSITE" id="PS51083">
    <property type="entry name" value="ZF_HIT"/>
    <property type="match status" value="1"/>
</dbReference>
<dbReference type="InterPro" id="IPR039646">
    <property type="entry name" value="ZNHIT2"/>
</dbReference>
<reference evidence="5" key="1">
    <citation type="journal article" date="2017" name="Nat. Commun.">
        <title>The asparagus genome sheds light on the origin and evolution of a young Y chromosome.</title>
        <authorList>
            <person name="Harkess A."/>
            <person name="Zhou J."/>
            <person name="Xu C."/>
            <person name="Bowers J.E."/>
            <person name="Van der Hulst R."/>
            <person name="Ayyampalayam S."/>
            <person name="Mercati F."/>
            <person name="Riccardi P."/>
            <person name="McKain M.R."/>
            <person name="Kakrana A."/>
            <person name="Tang H."/>
            <person name="Ray J."/>
            <person name="Groenendijk J."/>
            <person name="Arikit S."/>
            <person name="Mathioni S.M."/>
            <person name="Nakano M."/>
            <person name="Shan H."/>
            <person name="Telgmann-Rauber A."/>
            <person name="Kanno A."/>
            <person name="Yue Z."/>
            <person name="Chen H."/>
            <person name="Li W."/>
            <person name="Chen Y."/>
            <person name="Xu X."/>
            <person name="Zhang Y."/>
            <person name="Luo S."/>
            <person name="Chen H."/>
            <person name="Gao J."/>
            <person name="Mao Z."/>
            <person name="Pires J.C."/>
            <person name="Luo M."/>
            <person name="Kudrna D."/>
            <person name="Wing R.A."/>
            <person name="Meyers B.C."/>
            <person name="Yi K."/>
            <person name="Kong H."/>
            <person name="Lavrijsen P."/>
            <person name="Sunseri F."/>
            <person name="Falavigna A."/>
            <person name="Ye Y."/>
            <person name="Leebens-Mack J.H."/>
            <person name="Chen G."/>
        </authorList>
    </citation>
    <scope>NUCLEOTIDE SEQUENCE [LARGE SCALE GENOMIC DNA]</scope>
    <source>
        <strain evidence="5">cv. DH0086</strain>
    </source>
</reference>
<dbReference type="PANTHER" id="PTHR15555:SF0">
    <property type="entry name" value="ZINC FINGER HIT DOMAIN-CONTAINING PROTEIN 2"/>
    <property type="match status" value="1"/>
</dbReference>
<dbReference type="Gramene" id="ONK73681">
    <property type="protein sequence ID" value="ONK73681"/>
    <property type="gene ID" value="A4U43_C04F34170"/>
</dbReference>
<dbReference type="SUPFAM" id="SSF144232">
    <property type="entry name" value="HIT/MYND zinc finger-like"/>
    <property type="match status" value="1"/>
</dbReference>
<evidence type="ECO:0000313" key="5">
    <source>
        <dbReference type="Proteomes" id="UP000243459"/>
    </source>
</evidence>
<organism evidence="4 5">
    <name type="scientific">Asparagus officinalis</name>
    <name type="common">Garden asparagus</name>
    <dbReference type="NCBI Taxonomy" id="4686"/>
    <lineage>
        <taxon>Eukaryota</taxon>
        <taxon>Viridiplantae</taxon>
        <taxon>Streptophyta</taxon>
        <taxon>Embryophyta</taxon>
        <taxon>Tracheophyta</taxon>
        <taxon>Spermatophyta</taxon>
        <taxon>Magnoliopsida</taxon>
        <taxon>Liliopsida</taxon>
        <taxon>Asparagales</taxon>
        <taxon>Asparagaceae</taxon>
        <taxon>Asparagoideae</taxon>
        <taxon>Asparagus</taxon>
    </lineage>
</organism>
<sequence length="402" mass="45385">MEKEVILSESSPSTSFSSEPRLICRVCQRQFSQYTCPRCNTRYCSLECYKRHSLRCTESFMKENVMGELRQIQPEDEDKRKMLEILKRFHSEEEDDGGGDGDEMNVDDEEDSKLSEELIQKVLSGDEIKLEDLSPEEVKQFHRAVASGELSKMIQPWTPWWKQPSAKTISLSPHGTQLINPLQEEEQDSNFDKIPSGPETPIPPLTQLSSTNPSPLLTVHLVDILYSYCFTLRLYNGDWRSDPLAAAMEILNISSVLGDDARPETVSEALSSCLEKTCSPAYKNTGGFRFGVGLIDDIICILSLGRNALVCSLCDLQRLVRDGEEAMKGERARKGKSSRKLKGVERKVYFLMCWVFEQQEEVWASLASILEVEKASVLAVAEGSKKPVKEGENRNKVLIQEV</sequence>
<dbReference type="OMA" id="LMPDYKP"/>
<dbReference type="Pfam" id="PF04438">
    <property type="entry name" value="zf-HIT"/>
    <property type="match status" value="1"/>
</dbReference>
<evidence type="ECO:0000313" key="4">
    <source>
        <dbReference type="EMBL" id="ONK73681.1"/>
    </source>
</evidence>
<dbReference type="InterPro" id="IPR007529">
    <property type="entry name" value="Znf_HIT"/>
</dbReference>
<protein>
    <recommendedName>
        <fullName evidence="3">HIT-type domain-containing protein</fullName>
    </recommendedName>
</protein>
<dbReference type="InterPro" id="IPR007009">
    <property type="entry name" value="Shq1_C"/>
</dbReference>
<keyword evidence="1" id="KW-0479">Metal-binding</keyword>
<dbReference type="Proteomes" id="UP000243459">
    <property type="component" value="Chromosome 4"/>
</dbReference>
<feature type="domain" description="HIT-type" evidence="3">
    <location>
        <begin position="24"/>
        <end position="56"/>
    </location>
</feature>